<feature type="compositionally biased region" description="Polar residues" evidence="1">
    <location>
        <begin position="159"/>
        <end position="169"/>
    </location>
</feature>
<feature type="compositionally biased region" description="Polar residues" evidence="1">
    <location>
        <begin position="324"/>
        <end position="371"/>
    </location>
</feature>
<feature type="compositionally biased region" description="Polar residues" evidence="1">
    <location>
        <begin position="128"/>
        <end position="146"/>
    </location>
</feature>
<name>A0AAN6YHP8_9PEZI</name>
<comment type="caution">
    <text evidence="2">The sequence shown here is derived from an EMBL/GenBank/DDBJ whole genome shotgun (WGS) entry which is preliminary data.</text>
</comment>
<reference evidence="2" key="1">
    <citation type="journal article" date="2023" name="Mol. Phylogenet. Evol.">
        <title>Genome-scale phylogeny and comparative genomics of the fungal order Sordariales.</title>
        <authorList>
            <person name="Hensen N."/>
            <person name="Bonometti L."/>
            <person name="Westerberg I."/>
            <person name="Brannstrom I.O."/>
            <person name="Guillou S."/>
            <person name="Cros-Aarteil S."/>
            <person name="Calhoun S."/>
            <person name="Haridas S."/>
            <person name="Kuo A."/>
            <person name="Mondo S."/>
            <person name="Pangilinan J."/>
            <person name="Riley R."/>
            <person name="LaButti K."/>
            <person name="Andreopoulos B."/>
            <person name="Lipzen A."/>
            <person name="Chen C."/>
            <person name="Yan M."/>
            <person name="Daum C."/>
            <person name="Ng V."/>
            <person name="Clum A."/>
            <person name="Steindorff A."/>
            <person name="Ohm R.A."/>
            <person name="Martin F."/>
            <person name="Silar P."/>
            <person name="Natvig D.O."/>
            <person name="Lalanne C."/>
            <person name="Gautier V."/>
            <person name="Ament-Velasquez S.L."/>
            <person name="Kruys A."/>
            <person name="Hutchinson M.I."/>
            <person name="Powell A.J."/>
            <person name="Barry K."/>
            <person name="Miller A.N."/>
            <person name="Grigoriev I.V."/>
            <person name="Debuchy R."/>
            <person name="Gladieux P."/>
            <person name="Hiltunen Thoren M."/>
            <person name="Johannesson H."/>
        </authorList>
    </citation>
    <scope>NUCLEOTIDE SEQUENCE</scope>
    <source>
        <strain evidence="2">PSN293</strain>
    </source>
</reference>
<keyword evidence="3" id="KW-1185">Reference proteome</keyword>
<evidence type="ECO:0000313" key="2">
    <source>
        <dbReference type="EMBL" id="KAK4218876.1"/>
    </source>
</evidence>
<feature type="compositionally biased region" description="Low complexity" evidence="1">
    <location>
        <begin position="276"/>
        <end position="288"/>
    </location>
</feature>
<feature type="region of interest" description="Disordered" evidence="1">
    <location>
        <begin position="509"/>
        <end position="635"/>
    </location>
</feature>
<reference evidence="2" key="2">
    <citation type="submission" date="2023-05" db="EMBL/GenBank/DDBJ databases">
        <authorList>
            <consortium name="Lawrence Berkeley National Laboratory"/>
            <person name="Steindorff A."/>
            <person name="Hensen N."/>
            <person name="Bonometti L."/>
            <person name="Westerberg I."/>
            <person name="Brannstrom I.O."/>
            <person name="Guillou S."/>
            <person name="Cros-Aarteil S."/>
            <person name="Calhoun S."/>
            <person name="Haridas S."/>
            <person name="Kuo A."/>
            <person name="Mondo S."/>
            <person name="Pangilinan J."/>
            <person name="Riley R."/>
            <person name="Labutti K."/>
            <person name="Andreopoulos B."/>
            <person name="Lipzen A."/>
            <person name="Chen C."/>
            <person name="Yanf M."/>
            <person name="Daum C."/>
            <person name="Ng V."/>
            <person name="Clum A."/>
            <person name="Ohm R."/>
            <person name="Martin F."/>
            <person name="Silar P."/>
            <person name="Natvig D."/>
            <person name="Lalanne C."/>
            <person name="Gautier V."/>
            <person name="Ament-Velasquez S.L."/>
            <person name="Kruys A."/>
            <person name="Hutchinson M.I."/>
            <person name="Powell A.J."/>
            <person name="Barry K."/>
            <person name="Miller A.N."/>
            <person name="Grigoriev I.V."/>
            <person name="Debuchy R."/>
            <person name="Gladieux P."/>
            <person name="Thoren M.H."/>
            <person name="Johannesson H."/>
        </authorList>
    </citation>
    <scope>NUCLEOTIDE SEQUENCE</scope>
    <source>
        <strain evidence="2">PSN293</strain>
    </source>
</reference>
<gene>
    <name evidence="2" type="ORF">QBC37DRAFT_179876</name>
</gene>
<feature type="compositionally biased region" description="Basic and acidic residues" evidence="1">
    <location>
        <begin position="624"/>
        <end position="635"/>
    </location>
</feature>
<feature type="compositionally biased region" description="Basic and acidic residues" evidence="1">
    <location>
        <begin position="11"/>
        <end position="24"/>
    </location>
</feature>
<feature type="compositionally biased region" description="Basic and acidic residues" evidence="1">
    <location>
        <begin position="400"/>
        <end position="414"/>
    </location>
</feature>
<feature type="compositionally biased region" description="Basic and acidic residues" evidence="1">
    <location>
        <begin position="184"/>
        <end position="212"/>
    </location>
</feature>
<feature type="compositionally biased region" description="Low complexity" evidence="1">
    <location>
        <begin position="474"/>
        <end position="485"/>
    </location>
</feature>
<evidence type="ECO:0000256" key="1">
    <source>
        <dbReference type="SAM" id="MobiDB-lite"/>
    </source>
</evidence>
<proteinExistence type="predicted"/>
<organism evidence="2 3">
    <name type="scientific">Rhypophila decipiens</name>
    <dbReference type="NCBI Taxonomy" id="261697"/>
    <lineage>
        <taxon>Eukaryota</taxon>
        <taxon>Fungi</taxon>
        <taxon>Dikarya</taxon>
        <taxon>Ascomycota</taxon>
        <taxon>Pezizomycotina</taxon>
        <taxon>Sordariomycetes</taxon>
        <taxon>Sordariomycetidae</taxon>
        <taxon>Sordariales</taxon>
        <taxon>Naviculisporaceae</taxon>
        <taxon>Rhypophila</taxon>
    </lineage>
</organism>
<evidence type="ECO:0000313" key="3">
    <source>
        <dbReference type="Proteomes" id="UP001301769"/>
    </source>
</evidence>
<feature type="compositionally biased region" description="Low complexity" evidence="1">
    <location>
        <begin position="572"/>
        <end position="583"/>
    </location>
</feature>
<feature type="compositionally biased region" description="Low complexity" evidence="1">
    <location>
        <begin position="226"/>
        <end position="244"/>
    </location>
</feature>
<feature type="compositionally biased region" description="Low complexity" evidence="1">
    <location>
        <begin position="547"/>
        <end position="558"/>
    </location>
</feature>
<feature type="region of interest" description="Disordered" evidence="1">
    <location>
        <begin position="1"/>
        <end position="485"/>
    </location>
</feature>
<dbReference type="Proteomes" id="UP001301769">
    <property type="component" value="Unassembled WGS sequence"/>
</dbReference>
<sequence>MSGVKNLRAMFEQKGDTSPPDRGRSPGIPWTPSDSPRPLSKVRTNFIAIEKDGRIGLQRETSQDSIVSASRKLSGGSSDAPYPTPPAIKQDSDVFGASVTTAAPPKMNLKDQPIPESPRTEAGGPVTNGPTQNTTESKPQAPSSAGTRLKKLGPEGATTDKQPTSNGSVSKAEPSAKHLNGVDYSKDKGKAPSKDSKDNKDNKESKQVEKTQAKSNNTKPTPKPLAPSATKTAARPARSPTTAKIPKTPTEMPAAKLPSKTPDKAQPKEKAATPRTAGSSAKATGTSSIKRPPPLQASPASGAGFVKPKPKSPTRPVDLPARLTTHTAASGSKVNGGSRQSLAPASGVVNTTDTVGRSPSRTSVSTATSGARLNVVKSLKRQNSTINRPRPSIGPPPKQPAKDHPPTKKEKEVDESFLARMTRPTQAFASKTVGKAPASPPRKVAAAPAATKPATKPESHVAKKTMTLPHRPKASAATSSQQAETSAAANIAIRVEEVETAEEAIEIAKSIEDAALPQPETKADPAPAEEVAKPTEEVTEDAPAVEAASSPLASPQSPVDQPHVNDDNSHTAAAQESAESAEPASDDKLTAEVVTEESVPAEVATEPSVPAEVATEDSVPAHESVSHEKVEPAEV</sequence>
<dbReference type="AlphaFoldDB" id="A0AAN6YHP8"/>
<feature type="compositionally biased region" description="Low complexity" evidence="1">
    <location>
        <begin position="435"/>
        <end position="454"/>
    </location>
</feature>
<feature type="compositionally biased region" description="Basic and acidic residues" evidence="1">
    <location>
        <begin position="261"/>
        <end position="272"/>
    </location>
</feature>
<feature type="compositionally biased region" description="Polar residues" evidence="1">
    <location>
        <begin position="59"/>
        <end position="68"/>
    </location>
</feature>
<accession>A0AAN6YHP8</accession>
<protein>
    <submittedName>
        <fullName evidence="2">Uncharacterized protein</fullName>
    </submittedName>
</protein>
<dbReference type="EMBL" id="MU858051">
    <property type="protein sequence ID" value="KAK4218876.1"/>
    <property type="molecule type" value="Genomic_DNA"/>
</dbReference>